<dbReference type="Gene3D" id="2.40.50.140">
    <property type="entry name" value="Nucleic acid-binding proteins"/>
    <property type="match status" value="1"/>
</dbReference>
<evidence type="ECO:0000256" key="7">
    <source>
        <dbReference type="ARBA" id="ARBA00022833"/>
    </source>
</evidence>
<evidence type="ECO:0000256" key="5">
    <source>
        <dbReference type="ARBA" id="ARBA00022723"/>
    </source>
</evidence>
<evidence type="ECO:0000256" key="6">
    <source>
        <dbReference type="ARBA" id="ARBA00022771"/>
    </source>
</evidence>
<feature type="region of interest" description="Disordered" evidence="9">
    <location>
        <begin position="1"/>
        <end position="55"/>
    </location>
</feature>
<dbReference type="PANTHER" id="PTHR13454:SF11">
    <property type="entry name" value="PROTEIN MCM10 HOMOLOG"/>
    <property type="match status" value="1"/>
</dbReference>
<keyword evidence="7" id="KW-0862">Zinc</keyword>
<dbReference type="InterPro" id="IPR015408">
    <property type="entry name" value="Znf_Mcm10/DnaG"/>
</dbReference>
<comment type="subcellular location">
    <subcellularLocation>
        <location evidence="1">Nucleus</location>
    </subcellularLocation>
</comment>
<dbReference type="InterPro" id="IPR015411">
    <property type="entry name" value="Rep_factor_Mcm10_C"/>
</dbReference>
<reference evidence="11 12" key="1">
    <citation type="submission" date="2024-08" db="EMBL/GenBank/DDBJ databases">
        <authorList>
            <person name="Cucini C."/>
            <person name="Frati F."/>
        </authorList>
    </citation>
    <scope>NUCLEOTIDE SEQUENCE [LARGE SCALE GENOMIC DNA]</scope>
</reference>
<dbReference type="InterPro" id="IPR012340">
    <property type="entry name" value="NA-bd_OB-fold"/>
</dbReference>
<name>A0ABP1PRU7_9HEXA</name>
<evidence type="ECO:0000256" key="2">
    <source>
        <dbReference type="ARBA" id="ARBA00009679"/>
    </source>
</evidence>
<feature type="compositionally biased region" description="Acidic residues" evidence="9">
    <location>
        <begin position="1"/>
        <end position="20"/>
    </location>
</feature>
<evidence type="ECO:0000313" key="12">
    <source>
        <dbReference type="Proteomes" id="UP001642540"/>
    </source>
</evidence>
<feature type="region of interest" description="Disordered" evidence="9">
    <location>
        <begin position="588"/>
        <end position="618"/>
    </location>
</feature>
<feature type="compositionally biased region" description="Polar residues" evidence="9">
    <location>
        <begin position="95"/>
        <end position="120"/>
    </location>
</feature>
<evidence type="ECO:0000259" key="10">
    <source>
        <dbReference type="SMART" id="SM01280"/>
    </source>
</evidence>
<feature type="region of interest" description="Disordered" evidence="9">
    <location>
        <begin position="85"/>
        <end position="120"/>
    </location>
</feature>
<sequence length="780" mass="85671">MDELLTFMEEDFEYDDEPDDDPRAPDPSCSRLSLSPLKSHNPSGTSSQSKNLKELTFKDVFGSPDKRDVKELGLASTSSSLSSTAKKKLDLGASPATTPSSRFSDSKIASPSTSFSNRGGSQFELSKAINRDNNVPYKPNTGLAIIDPYSRIRIVKSTISIFFDETVTAEAVLKERNIGMEFVSLQTFSFWYRGKGKDCKMFWISGVLTKKTAGVRKSAKGNDYSIWELNDLKDLDKKYSVFLFGSSSSASSLTAMPVGSLIDITAPAVMQDASSGAIKFSINNAGQVRFIATANDFGYCKSKKKDGNNCSNVVNTWECSFCVHHASSELKKMNIGASKNGKAAKNGLFPNKSFIGESQQSLKQQGIVVADFGRGPVGTSTMYDTNKSFGGKTATIARPTYSSRMSLQGGSNEMKKNPLKFGNPDTVTFIKNGGGDHPLLKKEPIPVLVKKPLDLNPKKTKHLTDKDRELLQMLDSNSQSSIEFEVSDSQSHEKNSKVVKGAPANSAVSDLITTSIVNNPNAASRNFMQFLMLQNAPKDQVDMTSNHKSTQLATLTMSRAKVTSMQKALAFVKQNGPLSKADPNAVANKKRKLEADGGSQSSQKPGPSKKRSNSKNAQIEVEFDFDSEDFKKILNAKSAHDHELDDIQLDEKFSLLEKKEALENKLLNTFSIETNAVMCRQCKYVALSQSDFCKEQMHQVRVVKAKKRFFKCKDCGNRTMSLDRLPKHSCNNCNSSSWLVAPVGKERKGPLLPSEMLSVRGNEEKYVGSAGSKMFLHLEV</sequence>
<dbReference type="Pfam" id="PF09332">
    <property type="entry name" value="Mcm10"/>
    <property type="match status" value="1"/>
</dbReference>
<keyword evidence="4" id="KW-0235">DNA replication</keyword>
<evidence type="ECO:0000313" key="11">
    <source>
        <dbReference type="EMBL" id="CAL8072045.1"/>
    </source>
</evidence>
<feature type="compositionally biased region" description="Polar residues" evidence="9">
    <location>
        <begin position="30"/>
        <end position="50"/>
    </location>
</feature>
<comment type="caution">
    <text evidence="11">The sequence shown here is derived from an EMBL/GenBank/DDBJ whole genome shotgun (WGS) entry which is preliminary data.</text>
</comment>
<dbReference type="Proteomes" id="UP001642540">
    <property type="component" value="Unassembled WGS sequence"/>
</dbReference>
<evidence type="ECO:0000256" key="9">
    <source>
        <dbReference type="SAM" id="MobiDB-lite"/>
    </source>
</evidence>
<evidence type="ECO:0000256" key="8">
    <source>
        <dbReference type="ARBA" id="ARBA00023242"/>
    </source>
</evidence>
<accession>A0ABP1PRU7</accession>
<dbReference type="InterPro" id="IPR040184">
    <property type="entry name" value="Mcm10"/>
</dbReference>
<dbReference type="InterPro" id="IPR056791">
    <property type="entry name" value="Znf_Mcm10_C"/>
</dbReference>
<dbReference type="InterPro" id="IPR055065">
    <property type="entry name" value="OB_MCM10"/>
</dbReference>
<dbReference type="EMBL" id="CAXLJM020000007">
    <property type="protein sequence ID" value="CAL8072045.1"/>
    <property type="molecule type" value="Genomic_DNA"/>
</dbReference>
<evidence type="ECO:0000256" key="4">
    <source>
        <dbReference type="ARBA" id="ARBA00022705"/>
    </source>
</evidence>
<dbReference type="Pfam" id="PF24863">
    <property type="entry name" value="zf-CCCH_Mcm10"/>
    <property type="match status" value="1"/>
</dbReference>
<feature type="domain" description="Replication factor Mcm10 C-terminal" evidence="10">
    <location>
        <begin position="443"/>
        <end position="769"/>
    </location>
</feature>
<comment type="similarity">
    <text evidence="2">Belongs to the MCM10 family.</text>
</comment>
<evidence type="ECO:0000256" key="3">
    <source>
        <dbReference type="ARBA" id="ARBA00017770"/>
    </source>
</evidence>
<dbReference type="SMART" id="SM01280">
    <property type="entry name" value="Mcm10"/>
    <property type="match status" value="1"/>
</dbReference>
<protein>
    <recommendedName>
        <fullName evidence="3">Protein MCM10 homolog</fullName>
    </recommendedName>
</protein>
<keyword evidence="6" id="KW-0863">Zinc-finger</keyword>
<gene>
    <name evidence="11" type="ORF">ODALV1_LOCUS1974</name>
</gene>
<evidence type="ECO:0000256" key="1">
    <source>
        <dbReference type="ARBA" id="ARBA00004123"/>
    </source>
</evidence>
<feature type="compositionally biased region" description="Low complexity" evidence="9">
    <location>
        <begin position="597"/>
        <end position="606"/>
    </location>
</feature>
<keyword evidence="5" id="KW-0479">Metal-binding</keyword>
<keyword evidence="8" id="KW-0539">Nucleus</keyword>
<dbReference type="PANTHER" id="PTHR13454">
    <property type="entry name" value="PROTEIN MCM10 HOMOLOG"/>
    <property type="match status" value="1"/>
</dbReference>
<dbReference type="Pfam" id="PF22379">
    <property type="entry name" value="OB_MCM10"/>
    <property type="match status" value="1"/>
</dbReference>
<proteinExistence type="inferred from homology"/>
<keyword evidence="12" id="KW-1185">Reference proteome</keyword>
<dbReference type="Pfam" id="PF09329">
    <property type="entry name" value="zf-primase"/>
    <property type="match status" value="1"/>
</dbReference>
<organism evidence="11 12">
    <name type="scientific">Orchesella dallaii</name>
    <dbReference type="NCBI Taxonomy" id="48710"/>
    <lineage>
        <taxon>Eukaryota</taxon>
        <taxon>Metazoa</taxon>
        <taxon>Ecdysozoa</taxon>
        <taxon>Arthropoda</taxon>
        <taxon>Hexapoda</taxon>
        <taxon>Collembola</taxon>
        <taxon>Entomobryomorpha</taxon>
        <taxon>Entomobryoidea</taxon>
        <taxon>Orchesellidae</taxon>
        <taxon>Orchesellinae</taxon>
        <taxon>Orchesella</taxon>
    </lineage>
</organism>